<feature type="domain" description="Acyl-CoA dehydrogenase/oxidase C-terminal" evidence="6">
    <location>
        <begin position="181"/>
        <end position="312"/>
    </location>
</feature>
<comment type="similarity">
    <text evidence="2">Belongs to the acyl-CoA dehydrogenase family.</text>
</comment>
<protein>
    <submittedName>
        <fullName evidence="7">Acyl-CoA dehydrogenase</fullName>
    </submittedName>
</protein>
<dbReference type="InterPro" id="IPR037069">
    <property type="entry name" value="AcylCoA_DH/ox_N_sf"/>
</dbReference>
<dbReference type="SUPFAM" id="SSF56645">
    <property type="entry name" value="Acyl-CoA dehydrogenase NM domain-like"/>
    <property type="match status" value="1"/>
</dbReference>
<reference evidence="7" key="2">
    <citation type="submission" date="2022-09" db="EMBL/GenBank/DDBJ databases">
        <title>Biosynthetic gene clusters of Dactylosporangioum fulvum.</title>
        <authorList>
            <person name="Caradec T."/>
        </authorList>
    </citation>
    <scope>NUCLEOTIDE SEQUENCE</scope>
    <source>
        <strain evidence="7">NRRL B-16292</strain>
    </source>
</reference>
<dbReference type="InterPro" id="IPR036250">
    <property type="entry name" value="AcylCo_DH-like_C"/>
</dbReference>
<dbReference type="PANTHER" id="PTHR43884:SF20">
    <property type="entry name" value="ACYL-COA DEHYDROGENASE FADE28"/>
    <property type="match status" value="1"/>
</dbReference>
<keyword evidence="3" id="KW-0285">Flavoprotein</keyword>
<keyword evidence="5" id="KW-0560">Oxidoreductase</keyword>
<dbReference type="EMBL" id="CP073720">
    <property type="protein sequence ID" value="UWP79846.1"/>
    <property type="molecule type" value="Genomic_DNA"/>
</dbReference>
<evidence type="ECO:0000313" key="8">
    <source>
        <dbReference type="Proteomes" id="UP001059617"/>
    </source>
</evidence>
<accession>A0ABY5VSP8</accession>
<evidence type="ECO:0000256" key="5">
    <source>
        <dbReference type="ARBA" id="ARBA00023002"/>
    </source>
</evidence>
<evidence type="ECO:0000256" key="2">
    <source>
        <dbReference type="ARBA" id="ARBA00009347"/>
    </source>
</evidence>
<organism evidence="7 8">
    <name type="scientific">Dactylosporangium fulvum</name>
    <dbReference type="NCBI Taxonomy" id="53359"/>
    <lineage>
        <taxon>Bacteria</taxon>
        <taxon>Bacillati</taxon>
        <taxon>Actinomycetota</taxon>
        <taxon>Actinomycetes</taxon>
        <taxon>Micromonosporales</taxon>
        <taxon>Micromonosporaceae</taxon>
        <taxon>Dactylosporangium</taxon>
    </lineage>
</organism>
<dbReference type="Gene3D" id="1.20.140.10">
    <property type="entry name" value="Butyryl-CoA Dehydrogenase, subunit A, domain 3"/>
    <property type="match status" value="1"/>
</dbReference>
<comment type="cofactor">
    <cofactor evidence="1">
        <name>FAD</name>
        <dbReference type="ChEBI" id="CHEBI:57692"/>
    </cofactor>
</comment>
<gene>
    <name evidence="7" type="ORF">Dfulv_32400</name>
</gene>
<evidence type="ECO:0000256" key="4">
    <source>
        <dbReference type="ARBA" id="ARBA00022827"/>
    </source>
</evidence>
<dbReference type="CDD" id="cd00567">
    <property type="entry name" value="ACAD"/>
    <property type="match status" value="1"/>
</dbReference>
<keyword evidence="8" id="KW-1185">Reference proteome</keyword>
<sequence>MIDFSLSTEQLDLRAGLTALLADHSTPERVRAAEPLGFDPALWAVLGEFGFPQLASSREGTPAGLAELVIAAQAAGAALASAPLVETLVATRLLDRLGHTGSADLVTFSPRPAVAGVARTVPWAAVADQVIAWDESRIVASRPGHDLDCPKQTLAGLAIGHVDLTGATVLASGPEAAALFDEALADWRILTAASLVGIGVAGLRLGVEYAKTRHQFGQPIGSFQALAHQLADAATLVDGAELLVLEAAWAGDTGSSRRHGLAAMAFTFAGRAARQATDRSLHAHGGYGYTMEYDIQLYFRRAKALGLLGGGDGAATDAVVTLALADTDEGRR</sequence>
<keyword evidence="4" id="KW-0274">FAD</keyword>
<evidence type="ECO:0000313" key="7">
    <source>
        <dbReference type="EMBL" id="UWP79846.1"/>
    </source>
</evidence>
<dbReference type="RefSeq" id="WP_259857604.1">
    <property type="nucleotide sequence ID" value="NZ_BAAAST010000001.1"/>
</dbReference>
<dbReference type="Pfam" id="PF00441">
    <property type="entry name" value="Acyl-CoA_dh_1"/>
    <property type="match status" value="1"/>
</dbReference>
<dbReference type="SUPFAM" id="SSF47203">
    <property type="entry name" value="Acyl-CoA dehydrogenase C-terminal domain-like"/>
    <property type="match status" value="1"/>
</dbReference>
<dbReference type="InterPro" id="IPR009100">
    <property type="entry name" value="AcylCoA_DH/oxidase_NM_dom_sf"/>
</dbReference>
<reference evidence="7" key="1">
    <citation type="submission" date="2021-04" db="EMBL/GenBank/DDBJ databases">
        <authorList>
            <person name="Hartkoorn R.C."/>
            <person name="Beaudoing E."/>
            <person name="Hot D."/>
        </authorList>
    </citation>
    <scope>NUCLEOTIDE SEQUENCE</scope>
    <source>
        <strain evidence="7">NRRL B-16292</strain>
    </source>
</reference>
<dbReference type="PANTHER" id="PTHR43884">
    <property type="entry name" value="ACYL-COA DEHYDROGENASE"/>
    <property type="match status" value="1"/>
</dbReference>
<evidence type="ECO:0000259" key="6">
    <source>
        <dbReference type="Pfam" id="PF00441"/>
    </source>
</evidence>
<name>A0ABY5VSP8_9ACTN</name>
<evidence type="ECO:0000256" key="1">
    <source>
        <dbReference type="ARBA" id="ARBA00001974"/>
    </source>
</evidence>
<dbReference type="InterPro" id="IPR009075">
    <property type="entry name" value="AcylCo_DH/oxidase_C"/>
</dbReference>
<dbReference type="Gene3D" id="1.10.540.10">
    <property type="entry name" value="Acyl-CoA dehydrogenase/oxidase, N-terminal domain"/>
    <property type="match status" value="1"/>
</dbReference>
<proteinExistence type="inferred from homology"/>
<evidence type="ECO:0000256" key="3">
    <source>
        <dbReference type="ARBA" id="ARBA00022630"/>
    </source>
</evidence>
<dbReference type="Proteomes" id="UP001059617">
    <property type="component" value="Chromosome"/>
</dbReference>